<keyword evidence="2" id="KW-1185">Reference proteome</keyword>
<dbReference type="Pfam" id="PF06037">
    <property type="entry name" value="DUF922"/>
    <property type="match status" value="1"/>
</dbReference>
<reference evidence="1 2" key="1">
    <citation type="submission" date="2023-04" db="EMBL/GenBank/DDBJ databases">
        <title>Marinoamorphus aggregata gen. nov., sp. Nov., isolate from tissue of brittle star Ophioplocus japonicus.</title>
        <authorList>
            <person name="Kawano K."/>
            <person name="Sawayama S."/>
            <person name="Nakagawa S."/>
        </authorList>
    </citation>
    <scope>NUCLEOTIDE SEQUENCE [LARGE SCALE GENOMIC DNA]</scope>
    <source>
        <strain evidence="1 2">NKW23</strain>
    </source>
</reference>
<dbReference type="InterPro" id="IPR010321">
    <property type="entry name" value="DUF922"/>
</dbReference>
<sequence>MKGVLKLSKPSVKEYKVSGKVLKDVLNVLNKRKWWGRYQSHESAAYAADAKAKPKIGTITVTAKPTIDMPKWSDYANADDREKKSWDAMVKNLRAHEDEHHKIFKEAAEYFCSELQYDDPMEKKDAVKKFNTFKKDTQKEQDSFDKGKDSCANIELVYYDDAQPKK</sequence>
<gene>
    <name evidence="1" type="ORF">LNKW23_30840</name>
</gene>
<comment type="caution">
    <text evidence="1">The sequence shown here is derived from an EMBL/GenBank/DDBJ whole genome shotgun (WGS) entry which is preliminary data.</text>
</comment>
<dbReference type="EMBL" id="BSYI01000025">
    <property type="protein sequence ID" value="GMG83870.1"/>
    <property type="molecule type" value="Genomic_DNA"/>
</dbReference>
<evidence type="ECO:0000313" key="2">
    <source>
        <dbReference type="Proteomes" id="UP001239909"/>
    </source>
</evidence>
<accession>A0ABQ6LNL5</accession>
<organism evidence="1 2">
    <name type="scientific">Paralimibaculum aggregatum</name>
    <dbReference type="NCBI Taxonomy" id="3036245"/>
    <lineage>
        <taxon>Bacteria</taxon>
        <taxon>Pseudomonadati</taxon>
        <taxon>Pseudomonadota</taxon>
        <taxon>Alphaproteobacteria</taxon>
        <taxon>Rhodobacterales</taxon>
        <taxon>Paracoccaceae</taxon>
        <taxon>Paralimibaculum</taxon>
    </lineage>
</organism>
<proteinExistence type="predicted"/>
<protein>
    <recommendedName>
        <fullName evidence="3">DUF922 domain-containing protein</fullName>
    </recommendedName>
</protein>
<dbReference type="Proteomes" id="UP001239909">
    <property type="component" value="Unassembled WGS sequence"/>
</dbReference>
<dbReference type="RefSeq" id="WP_285672697.1">
    <property type="nucleotide sequence ID" value="NZ_BSYI01000025.1"/>
</dbReference>
<evidence type="ECO:0008006" key="3">
    <source>
        <dbReference type="Google" id="ProtNLM"/>
    </source>
</evidence>
<evidence type="ECO:0000313" key="1">
    <source>
        <dbReference type="EMBL" id="GMG83870.1"/>
    </source>
</evidence>
<name>A0ABQ6LNL5_9RHOB</name>